<evidence type="ECO:0000313" key="2">
    <source>
        <dbReference type="Proteomes" id="UP000828390"/>
    </source>
</evidence>
<name>A0A9D4GY42_DREPO</name>
<dbReference type="AlphaFoldDB" id="A0A9D4GY42"/>
<protein>
    <submittedName>
        <fullName evidence="1">Uncharacterized protein</fullName>
    </submittedName>
</protein>
<gene>
    <name evidence="1" type="ORF">DPMN_125394</name>
</gene>
<dbReference type="EMBL" id="JAIWYP010000005">
    <property type="protein sequence ID" value="KAH3823586.1"/>
    <property type="molecule type" value="Genomic_DNA"/>
</dbReference>
<dbReference type="Proteomes" id="UP000828390">
    <property type="component" value="Unassembled WGS sequence"/>
</dbReference>
<evidence type="ECO:0000313" key="1">
    <source>
        <dbReference type="EMBL" id="KAH3823586.1"/>
    </source>
</evidence>
<reference evidence="1" key="1">
    <citation type="journal article" date="2019" name="bioRxiv">
        <title>The Genome of the Zebra Mussel, Dreissena polymorpha: A Resource for Invasive Species Research.</title>
        <authorList>
            <person name="McCartney M.A."/>
            <person name="Auch B."/>
            <person name="Kono T."/>
            <person name="Mallez S."/>
            <person name="Zhang Y."/>
            <person name="Obille A."/>
            <person name="Becker A."/>
            <person name="Abrahante J.E."/>
            <person name="Garbe J."/>
            <person name="Badalamenti J.P."/>
            <person name="Herman A."/>
            <person name="Mangelson H."/>
            <person name="Liachko I."/>
            <person name="Sullivan S."/>
            <person name="Sone E.D."/>
            <person name="Koren S."/>
            <person name="Silverstein K.A.T."/>
            <person name="Beckman K.B."/>
            <person name="Gohl D.M."/>
        </authorList>
    </citation>
    <scope>NUCLEOTIDE SEQUENCE</scope>
    <source>
        <strain evidence="1">Duluth1</strain>
        <tissue evidence="1">Whole animal</tissue>
    </source>
</reference>
<comment type="caution">
    <text evidence="1">The sequence shown here is derived from an EMBL/GenBank/DDBJ whole genome shotgun (WGS) entry which is preliminary data.</text>
</comment>
<organism evidence="1 2">
    <name type="scientific">Dreissena polymorpha</name>
    <name type="common">Zebra mussel</name>
    <name type="synonym">Mytilus polymorpha</name>
    <dbReference type="NCBI Taxonomy" id="45954"/>
    <lineage>
        <taxon>Eukaryota</taxon>
        <taxon>Metazoa</taxon>
        <taxon>Spiralia</taxon>
        <taxon>Lophotrochozoa</taxon>
        <taxon>Mollusca</taxon>
        <taxon>Bivalvia</taxon>
        <taxon>Autobranchia</taxon>
        <taxon>Heteroconchia</taxon>
        <taxon>Euheterodonta</taxon>
        <taxon>Imparidentia</taxon>
        <taxon>Neoheterodontei</taxon>
        <taxon>Myida</taxon>
        <taxon>Dreissenoidea</taxon>
        <taxon>Dreissenidae</taxon>
        <taxon>Dreissena</taxon>
    </lineage>
</organism>
<proteinExistence type="predicted"/>
<reference evidence="1" key="2">
    <citation type="submission" date="2020-11" db="EMBL/GenBank/DDBJ databases">
        <authorList>
            <person name="McCartney M.A."/>
            <person name="Auch B."/>
            <person name="Kono T."/>
            <person name="Mallez S."/>
            <person name="Becker A."/>
            <person name="Gohl D.M."/>
            <person name="Silverstein K.A.T."/>
            <person name="Koren S."/>
            <person name="Bechman K.B."/>
            <person name="Herman A."/>
            <person name="Abrahante J.E."/>
            <person name="Garbe J."/>
        </authorList>
    </citation>
    <scope>NUCLEOTIDE SEQUENCE</scope>
    <source>
        <strain evidence="1">Duluth1</strain>
        <tissue evidence="1">Whole animal</tissue>
    </source>
</reference>
<accession>A0A9D4GY42</accession>
<sequence length="131" mass="13956">MALWSKGCKGAPLGHYRRRPPLNRGVAVALPGSDTGIAPMSAGGVTVDQGSAGTLPGRWRDAAGFHRGSTGTPPGHYRRQPWLCLGFTGINRSLSGVDRDSAGLLTGFNPVIKHFNTHPFEPRFVIRDLPG</sequence>
<keyword evidence="2" id="KW-1185">Reference proteome</keyword>